<keyword evidence="1" id="KW-1133">Transmembrane helix</keyword>
<dbReference type="OrthoDB" id="137094at2157"/>
<dbReference type="EMBL" id="JMIY01000007">
    <property type="protein sequence ID" value="KCZ71009.1"/>
    <property type="molecule type" value="Genomic_DNA"/>
</dbReference>
<feature type="transmembrane region" description="Helical" evidence="1">
    <location>
        <begin position="6"/>
        <end position="30"/>
    </location>
</feature>
<dbReference type="RefSeq" id="WP_198527442.1">
    <property type="nucleotide sequence ID" value="NZ_JMIY01000007.1"/>
</dbReference>
<evidence type="ECO:0000313" key="2">
    <source>
        <dbReference type="EMBL" id="KCZ71009.1"/>
    </source>
</evidence>
<evidence type="ECO:0000313" key="3">
    <source>
        <dbReference type="Proteomes" id="UP000027153"/>
    </source>
</evidence>
<organism evidence="2 3">
    <name type="scientific">Candidatus Methanoperedens nitratireducens</name>
    <dbReference type="NCBI Taxonomy" id="1392998"/>
    <lineage>
        <taxon>Archaea</taxon>
        <taxon>Methanobacteriati</taxon>
        <taxon>Methanobacteriota</taxon>
        <taxon>Stenosarchaea group</taxon>
        <taxon>Methanomicrobia</taxon>
        <taxon>Methanosarcinales</taxon>
        <taxon>ANME-2 cluster</taxon>
        <taxon>Candidatus Methanoperedentaceae</taxon>
        <taxon>Candidatus Methanoperedens</taxon>
    </lineage>
</organism>
<protein>
    <submittedName>
        <fullName evidence="2">Uncharacterized protein</fullName>
    </submittedName>
</protein>
<sequence length="154" mass="17060">MLITEGILISHVLFGVLGILGGVWVFAEVLNVSESNIKRIKYASIAVALFIWLSYLLGGYWYVEYYGADRDIILAGPWPWAHSFFMEVKEHVFFSLLFLSTFLPVAVYNSNLHADRSARNLVLTVAGLIMLLGLTMEGFGAVISMGVRMGLLPG</sequence>
<dbReference type="AlphaFoldDB" id="A0A062V5E8"/>
<name>A0A062V5E8_9EURY</name>
<evidence type="ECO:0000256" key="1">
    <source>
        <dbReference type="SAM" id="Phobius"/>
    </source>
</evidence>
<comment type="caution">
    <text evidence="2">The sequence shown here is derived from an EMBL/GenBank/DDBJ whole genome shotgun (WGS) entry which is preliminary data.</text>
</comment>
<proteinExistence type="predicted"/>
<feature type="transmembrane region" description="Helical" evidence="1">
    <location>
        <begin position="92"/>
        <end position="109"/>
    </location>
</feature>
<feature type="transmembrane region" description="Helical" evidence="1">
    <location>
        <begin position="42"/>
        <end position="63"/>
    </location>
</feature>
<accession>A0A062V5E8</accession>
<keyword evidence="1" id="KW-0812">Transmembrane</keyword>
<dbReference type="Proteomes" id="UP000027153">
    <property type="component" value="Unassembled WGS sequence"/>
</dbReference>
<keyword evidence="3" id="KW-1185">Reference proteome</keyword>
<feature type="transmembrane region" description="Helical" evidence="1">
    <location>
        <begin position="121"/>
        <end position="147"/>
    </location>
</feature>
<reference evidence="2 3" key="1">
    <citation type="journal article" date="2013" name="Nature">
        <title>Anaerobic oxidation of methane coupled to nitrate reduction in a novel archaeal lineage.</title>
        <authorList>
            <person name="Haroon M.F."/>
            <person name="Hu S."/>
            <person name="Shi Y."/>
            <person name="Imelfort M."/>
            <person name="Keller J."/>
            <person name="Hugenholtz P."/>
            <person name="Yuan Z."/>
            <person name="Tyson G.W."/>
        </authorList>
    </citation>
    <scope>NUCLEOTIDE SEQUENCE [LARGE SCALE GENOMIC DNA]</scope>
    <source>
        <strain evidence="2 3">ANME-2d</strain>
    </source>
</reference>
<keyword evidence="1" id="KW-0472">Membrane</keyword>
<gene>
    <name evidence="2" type="ORF">ANME2D_03038</name>
</gene>